<dbReference type="Gene3D" id="3.40.50.10330">
    <property type="entry name" value="Probable inorganic polyphosphate/atp-NAD kinase, domain 1"/>
    <property type="match status" value="1"/>
</dbReference>
<evidence type="ECO:0000256" key="10">
    <source>
        <dbReference type="ARBA" id="ARBA00023209"/>
    </source>
</evidence>
<dbReference type="InterPro" id="IPR001206">
    <property type="entry name" value="Diacylglycerol_kinase_cat_dom"/>
</dbReference>
<dbReference type="PROSITE" id="PS50146">
    <property type="entry name" value="DAGK"/>
    <property type="match status" value="1"/>
</dbReference>
<dbReference type="InterPro" id="IPR050187">
    <property type="entry name" value="Lipid_Phosphate_FormReg"/>
</dbReference>
<evidence type="ECO:0000256" key="11">
    <source>
        <dbReference type="ARBA" id="ARBA00023264"/>
    </source>
</evidence>
<dbReference type="Gene3D" id="2.60.200.40">
    <property type="match status" value="1"/>
</dbReference>
<dbReference type="GO" id="GO:0005524">
    <property type="term" value="F:ATP binding"/>
    <property type="evidence" value="ECO:0007669"/>
    <property type="project" value="UniProtKB-KW"/>
</dbReference>
<keyword evidence="4" id="KW-0479">Metal-binding</keyword>
<protein>
    <submittedName>
        <fullName evidence="13">YegS/Rv2252/BmrU family lipid kinase</fullName>
    </submittedName>
</protein>
<accession>A0A937FUJ4</accession>
<dbReference type="AlphaFoldDB" id="A0A937FUJ4"/>
<keyword evidence="6 13" id="KW-0418">Kinase</keyword>
<dbReference type="Pfam" id="PF19279">
    <property type="entry name" value="YegS_C"/>
    <property type="match status" value="1"/>
</dbReference>
<comment type="caution">
    <text evidence="13">The sequence shown here is derived from an EMBL/GenBank/DDBJ whole genome shotgun (WGS) entry which is preliminary data.</text>
</comment>
<keyword evidence="11" id="KW-1208">Phospholipid metabolism</keyword>
<keyword evidence="7" id="KW-0067">ATP-binding</keyword>
<evidence type="ECO:0000256" key="7">
    <source>
        <dbReference type="ARBA" id="ARBA00022840"/>
    </source>
</evidence>
<keyword evidence="9" id="KW-0443">Lipid metabolism</keyword>
<name>A0A937FUJ4_9BACT</name>
<dbReference type="NCBIfam" id="TIGR00147">
    <property type="entry name" value="YegS/Rv2252/BmrU family lipid kinase"/>
    <property type="match status" value="1"/>
</dbReference>
<evidence type="ECO:0000256" key="2">
    <source>
        <dbReference type="ARBA" id="ARBA00022516"/>
    </source>
</evidence>
<dbReference type="PANTHER" id="PTHR12358">
    <property type="entry name" value="SPHINGOSINE KINASE"/>
    <property type="match status" value="1"/>
</dbReference>
<dbReference type="GO" id="GO:0005886">
    <property type="term" value="C:plasma membrane"/>
    <property type="evidence" value="ECO:0007669"/>
    <property type="project" value="TreeGrafter"/>
</dbReference>
<dbReference type="SUPFAM" id="SSF111331">
    <property type="entry name" value="NAD kinase/diacylglycerol kinase-like"/>
    <property type="match status" value="1"/>
</dbReference>
<evidence type="ECO:0000256" key="9">
    <source>
        <dbReference type="ARBA" id="ARBA00023098"/>
    </source>
</evidence>
<keyword evidence="5" id="KW-0547">Nucleotide-binding</keyword>
<keyword evidence="14" id="KW-1185">Reference proteome</keyword>
<dbReference type="GO" id="GO:0046872">
    <property type="term" value="F:metal ion binding"/>
    <property type="evidence" value="ECO:0007669"/>
    <property type="project" value="UniProtKB-KW"/>
</dbReference>
<evidence type="ECO:0000259" key="12">
    <source>
        <dbReference type="PROSITE" id="PS50146"/>
    </source>
</evidence>
<evidence type="ECO:0000256" key="1">
    <source>
        <dbReference type="ARBA" id="ARBA00001946"/>
    </source>
</evidence>
<evidence type="ECO:0000256" key="5">
    <source>
        <dbReference type="ARBA" id="ARBA00022741"/>
    </source>
</evidence>
<dbReference type="GO" id="GO:0008654">
    <property type="term" value="P:phospholipid biosynthetic process"/>
    <property type="evidence" value="ECO:0007669"/>
    <property type="project" value="UniProtKB-KW"/>
</dbReference>
<keyword evidence="10" id="KW-0594">Phospholipid biosynthesis</keyword>
<dbReference type="SMART" id="SM00046">
    <property type="entry name" value="DAGKc"/>
    <property type="match status" value="1"/>
</dbReference>
<evidence type="ECO:0000256" key="3">
    <source>
        <dbReference type="ARBA" id="ARBA00022679"/>
    </source>
</evidence>
<dbReference type="InterPro" id="IPR016064">
    <property type="entry name" value="NAD/diacylglycerol_kinase_sf"/>
</dbReference>
<gene>
    <name evidence="13" type="ORF">JMN32_02660</name>
</gene>
<evidence type="ECO:0000256" key="4">
    <source>
        <dbReference type="ARBA" id="ARBA00022723"/>
    </source>
</evidence>
<evidence type="ECO:0000256" key="6">
    <source>
        <dbReference type="ARBA" id="ARBA00022777"/>
    </source>
</evidence>
<dbReference type="PANTHER" id="PTHR12358:SF106">
    <property type="entry name" value="LIPID KINASE YEGS"/>
    <property type="match status" value="1"/>
</dbReference>
<keyword evidence="8" id="KW-0460">Magnesium</keyword>
<proteinExistence type="predicted"/>
<reference evidence="13" key="1">
    <citation type="submission" date="2021-01" db="EMBL/GenBank/DDBJ databases">
        <title>Fulvivirga kasyanovii gen. nov., sp nov., a novel member of the phylum Bacteroidetes isolated from seawater in a mussel farm.</title>
        <authorList>
            <person name="Zhao L.-H."/>
            <person name="Wang Z.-J."/>
        </authorList>
    </citation>
    <scope>NUCLEOTIDE SEQUENCE</scope>
    <source>
        <strain evidence="13">29W222</strain>
    </source>
</reference>
<evidence type="ECO:0000256" key="8">
    <source>
        <dbReference type="ARBA" id="ARBA00022842"/>
    </source>
</evidence>
<dbReference type="InterPro" id="IPR045540">
    <property type="entry name" value="YegS/DAGK_C"/>
</dbReference>
<sequence>MTDRGRTVASKKKILFIINPKSGTSNKRNIPALLEKHLDKGLFSYETLYTSYAGEAIKISEANRDQFDIIVAIGGDGTINEVAGPLTHSNTILGIIPCGSGNGLARHLKIPRNIKKAIKLLNKNCITTIDTITLDKKVFLNVAGVGFDAHIAQLFATAEKRGFFSYAKLTIQEIRKFTSIDYQLVIDGQEKLAKAPFLISIANSTQYGNNAHIAPNALISDGLMDVCVLRKVPFWYYPVLAYRMFTGTLTKSKYYQTWQGKEVQIKLLSDTHGEHMHIDGDPYAISNIMKLKVNPLSLKVACQAVT</sequence>
<dbReference type="Pfam" id="PF00781">
    <property type="entry name" value="DAGK_cat"/>
    <property type="match status" value="1"/>
</dbReference>
<comment type="cofactor">
    <cofactor evidence="1">
        <name>Mg(2+)</name>
        <dbReference type="ChEBI" id="CHEBI:18420"/>
    </cofactor>
</comment>
<dbReference type="RefSeq" id="WP_202854732.1">
    <property type="nucleotide sequence ID" value="NZ_JAEUGD010000004.1"/>
</dbReference>
<keyword evidence="2" id="KW-0444">Lipid biosynthesis</keyword>
<feature type="domain" description="DAGKc" evidence="12">
    <location>
        <begin position="9"/>
        <end position="137"/>
    </location>
</feature>
<dbReference type="EMBL" id="JAEUGD010000004">
    <property type="protein sequence ID" value="MBL6445192.1"/>
    <property type="molecule type" value="Genomic_DNA"/>
</dbReference>
<dbReference type="InterPro" id="IPR017438">
    <property type="entry name" value="ATP-NAD_kinase_N"/>
</dbReference>
<evidence type="ECO:0000313" key="14">
    <source>
        <dbReference type="Proteomes" id="UP000614216"/>
    </source>
</evidence>
<dbReference type="InterPro" id="IPR005218">
    <property type="entry name" value="Diacylglycerol/lipid_kinase"/>
</dbReference>
<evidence type="ECO:0000313" key="13">
    <source>
        <dbReference type="EMBL" id="MBL6445192.1"/>
    </source>
</evidence>
<dbReference type="Proteomes" id="UP000614216">
    <property type="component" value="Unassembled WGS sequence"/>
</dbReference>
<keyword evidence="3" id="KW-0808">Transferase</keyword>
<organism evidence="13 14">
    <name type="scientific">Fulvivirga marina</name>
    <dbReference type="NCBI Taxonomy" id="2494733"/>
    <lineage>
        <taxon>Bacteria</taxon>
        <taxon>Pseudomonadati</taxon>
        <taxon>Bacteroidota</taxon>
        <taxon>Cytophagia</taxon>
        <taxon>Cytophagales</taxon>
        <taxon>Fulvivirgaceae</taxon>
        <taxon>Fulvivirga</taxon>
    </lineage>
</organism>
<dbReference type="GO" id="GO:0016301">
    <property type="term" value="F:kinase activity"/>
    <property type="evidence" value="ECO:0007669"/>
    <property type="project" value="UniProtKB-KW"/>
</dbReference>